<keyword evidence="5 7" id="KW-0472">Membrane</keyword>
<dbReference type="RefSeq" id="XP_028492683.1">
    <property type="nucleotide sequence ID" value="XM_028634626.1"/>
</dbReference>
<comment type="subcellular location">
    <subcellularLocation>
        <location evidence="1">Membrane</location>
        <topology evidence="1">Multi-pass membrane protein</topology>
    </subcellularLocation>
</comment>
<evidence type="ECO:0000256" key="7">
    <source>
        <dbReference type="SAM" id="Phobius"/>
    </source>
</evidence>
<feature type="transmembrane region" description="Helical" evidence="7">
    <location>
        <begin position="131"/>
        <end position="149"/>
    </location>
</feature>
<feature type="transmembrane region" description="Helical" evidence="7">
    <location>
        <begin position="359"/>
        <end position="379"/>
    </location>
</feature>
<keyword evidence="2" id="KW-0813">Transport</keyword>
<dbReference type="InterPro" id="IPR036259">
    <property type="entry name" value="MFS_trans_sf"/>
</dbReference>
<dbReference type="GO" id="GO:0016020">
    <property type="term" value="C:membrane"/>
    <property type="evidence" value="ECO:0007669"/>
    <property type="project" value="UniProtKB-SubCell"/>
</dbReference>
<feature type="transmembrane region" description="Helical" evidence="7">
    <location>
        <begin position="385"/>
        <end position="406"/>
    </location>
</feature>
<protein>
    <recommendedName>
        <fullName evidence="8">Major facilitator superfamily (MFS) profile domain-containing protein</fullName>
    </recommendedName>
</protein>
<dbReference type="STRING" id="1051616.A0A3M9Y338"/>
<organism evidence="9 10">
    <name type="scientific">Verticillium nonalfalfae</name>
    <dbReference type="NCBI Taxonomy" id="1051616"/>
    <lineage>
        <taxon>Eukaryota</taxon>
        <taxon>Fungi</taxon>
        <taxon>Dikarya</taxon>
        <taxon>Ascomycota</taxon>
        <taxon>Pezizomycotina</taxon>
        <taxon>Sordariomycetes</taxon>
        <taxon>Hypocreomycetidae</taxon>
        <taxon>Glomerellales</taxon>
        <taxon>Plectosphaerellaceae</taxon>
        <taxon>Verticillium</taxon>
    </lineage>
</organism>
<dbReference type="Proteomes" id="UP000267145">
    <property type="component" value="Unassembled WGS sequence"/>
</dbReference>
<keyword evidence="10" id="KW-1185">Reference proteome</keyword>
<dbReference type="InterPro" id="IPR011701">
    <property type="entry name" value="MFS"/>
</dbReference>
<gene>
    <name evidence="9" type="ORF">D7B24_000368</name>
</gene>
<feature type="transmembrane region" description="Helical" evidence="7">
    <location>
        <begin position="155"/>
        <end position="179"/>
    </location>
</feature>
<reference evidence="9 10" key="1">
    <citation type="submission" date="2018-10" db="EMBL/GenBank/DDBJ databases">
        <title>Genome sequence of Verticillium nonalfalfae VnAa140.</title>
        <authorList>
            <person name="Stajich J.E."/>
            <person name="Kasson M.T."/>
        </authorList>
    </citation>
    <scope>NUCLEOTIDE SEQUENCE [LARGE SCALE GENOMIC DNA]</scope>
    <source>
        <strain evidence="9 10">VnAa140</strain>
    </source>
</reference>
<evidence type="ECO:0000256" key="4">
    <source>
        <dbReference type="ARBA" id="ARBA00022989"/>
    </source>
</evidence>
<feature type="domain" description="Major facilitator superfamily (MFS) profile" evidence="8">
    <location>
        <begin position="65"/>
        <end position="475"/>
    </location>
</feature>
<dbReference type="FunFam" id="1.20.1250.20:FF:000018">
    <property type="entry name" value="MFS transporter permease"/>
    <property type="match status" value="1"/>
</dbReference>
<evidence type="ECO:0000256" key="5">
    <source>
        <dbReference type="ARBA" id="ARBA00023136"/>
    </source>
</evidence>
<evidence type="ECO:0000256" key="6">
    <source>
        <dbReference type="SAM" id="MobiDB-lite"/>
    </source>
</evidence>
<feature type="region of interest" description="Disordered" evidence="6">
    <location>
        <begin position="1"/>
        <end position="20"/>
    </location>
</feature>
<feature type="transmembrane region" description="Helical" evidence="7">
    <location>
        <begin position="191"/>
        <end position="212"/>
    </location>
</feature>
<evidence type="ECO:0000259" key="8">
    <source>
        <dbReference type="PROSITE" id="PS50850"/>
    </source>
</evidence>
<comment type="caution">
    <text evidence="9">The sequence shown here is derived from an EMBL/GenBank/DDBJ whole genome shotgun (WGS) entry which is preliminary data.</text>
</comment>
<dbReference type="PROSITE" id="PS50850">
    <property type="entry name" value="MFS"/>
    <property type="match status" value="1"/>
</dbReference>
<name>A0A3M9Y338_9PEZI</name>
<evidence type="ECO:0000256" key="2">
    <source>
        <dbReference type="ARBA" id="ARBA00022448"/>
    </source>
</evidence>
<proteinExistence type="predicted"/>
<dbReference type="Pfam" id="PF07690">
    <property type="entry name" value="MFS_1"/>
    <property type="match status" value="1"/>
</dbReference>
<evidence type="ECO:0000256" key="1">
    <source>
        <dbReference type="ARBA" id="ARBA00004141"/>
    </source>
</evidence>
<evidence type="ECO:0000313" key="10">
    <source>
        <dbReference type="Proteomes" id="UP000267145"/>
    </source>
</evidence>
<feature type="transmembrane region" description="Helical" evidence="7">
    <location>
        <begin position="224"/>
        <end position="244"/>
    </location>
</feature>
<dbReference type="GeneID" id="39604057"/>
<feature type="transmembrane region" description="Helical" evidence="7">
    <location>
        <begin position="451"/>
        <end position="469"/>
    </location>
</feature>
<dbReference type="SUPFAM" id="SSF103473">
    <property type="entry name" value="MFS general substrate transporter"/>
    <property type="match status" value="1"/>
</dbReference>
<dbReference type="Gene3D" id="1.20.1250.20">
    <property type="entry name" value="MFS general substrate transporter like domains"/>
    <property type="match status" value="2"/>
</dbReference>
<dbReference type="FunFam" id="1.20.1250.20:FF:000013">
    <property type="entry name" value="MFS general substrate transporter"/>
    <property type="match status" value="1"/>
</dbReference>
<dbReference type="AlphaFoldDB" id="A0A3M9Y338"/>
<evidence type="ECO:0000256" key="3">
    <source>
        <dbReference type="ARBA" id="ARBA00022692"/>
    </source>
</evidence>
<keyword evidence="4 7" id="KW-1133">Transmembrane helix</keyword>
<feature type="transmembrane region" description="Helical" evidence="7">
    <location>
        <begin position="332"/>
        <end position="352"/>
    </location>
</feature>
<feature type="transmembrane region" description="Helical" evidence="7">
    <location>
        <begin position="61"/>
        <end position="78"/>
    </location>
</feature>
<accession>A0A3M9Y338</accession>
<evidence type="ECO:0000313" key="9">
    <source>
        <dbReference type="EMBL" id="RNJ54525.1"/>
    </source>
</evidence>
<dbReference type="InterPro" id="IPR020846">
    <property type="entry name" value="MFS_dom"/>
</dbReference>
<sequence length="503" mass="56249">MASEKVSETMPVPPSENTNLEVTKSALMTNDDHEKGGSICEEPSNEIYVDPLLEKRVLQRLDYRFAPLFCALYFMAYLDRSNIGNAYIAGMRDELGLSGAQFSTAVSVFFATYVAFMVPFVLALKKLKTHRAIAVMAFAWSIVTIGTAFIKSYSGLLACRILLGVCESGFFPCISLYITMVYNRHEQGLRFSYLFAATAFSGMFGGLVATGITKIGNAGGLQSWSWLYIIEGLISLTVVPWAWFGLPEYPAKAKWWTPEQRDTMERRELKRQEYMGTETFEWSQVFSALQDWRLYTGALIQFFQDVILYGFSSFLPSILRDGLGFSRLEAQYLSVPVYLLGGISFFVAAMLGDRYGLRGSILLFLDTFAVAGYAILLSVSNSSVRYFACFLIALPLYCGPGLNEMWIVNNTTPHYRRATALGISQAVGNVAGVVAGQVYRKAPYMLGHWSSLASAVICMVLISVQIVHFKMENNKKDQISRGERADDRPAVTGEYNLNFRYVY</sequence>
<feature type="transmembrane region" description="Helical" evidence="7">
    <location>
        <begin position="98"/>
        <end position="124"/>
    </location>
</feature>
<dbReference type="GO" id="GO:0022857">
    <property type="term" value="F:transmembrane transporter activity"/>
    <property type="evidence" value="ECO:0007669"/>
    <property type="project" value="InterPro"/>
</dbReference>
<keyword evidence="3 7" id="KW-0812">Transmembrane</keyword>
<dbReference type="PANTHER" id="PTHR43791">
    <property type="entry name" value="PERMEASE-RELATED"/>
    <property type="match status" value="1"/>
</dbReference>
<dbReference type="PANTHER" id="PTHR43791:SF24">
    <property type="entry name" value="NICOTINIC ACID PLASMA MEMBRANE TRANSPORTER"/>
    <property type="match status" value="1"/>
</dbReference>
<dbReference type="EMBL" id="RBVV01000101">
    <property type="protein sequence ID" value="RNJ54525.1"/>
    <property type="molecule type" value="Genomic_DNA"/>
</dbReference>